<keyword evidence="3" id="KW-0238">DNA-binding</keyword>
<name>A0A4R0XJG6_9BURK</name>
<dbReference type="GO" id="GO:0003700">
    <property type="term" value="F:DNA-binding transcription factor activity"/>
    <property type="evidence" value="ECO:0007669"/>
    <property type="project" value="InterPro"/>
</dbReference>
<accession>A0A4R0XJG6</accession>
<dbReference type="Gene3D" id="1.10.10.10">
    <property type="entry name" value="Winged helix-like DNA-binding domain superfamily/Winged helix DNA-binding domain"/>
    <property type="match status" value="1"/>
</dbReference>
<dbReference type="PANTHER" id="PTHR30537">
    <property type="entry name" value="HTH-TYPE TRANSCRIPTIONAL REGULATOR"/>
    <property type="match status" value="1"/>
</dbReference>
<dbReference type="SUPFAM" id="SSF46785">
    <property type="entry name" value="Winged helix' DNA-binding domain"/>
    <property type="match status" value="1"/>
</dbReference>
<evidence type="ECO:0000259" key="5">
    <source>
        <dbReference type="PROSITE" id="PS50931"/>
    </source>
</evidence>
<dbReference type="PRINTS" id="PR00039">
    <property type="entry name" value="HTHLYSR"/>
</dbReference>
<protein>
    <submittedName>
        <fullName evidence="6">Transcriptional regulator</fullName>
    </submittedName>
</protein>
<dbReference type="InterPro" id="IPR058163">
    <property type="entry name" value="LysR-type_TF_proteobact-type"/>
</dbReference>
<dbReference type="SUPFAM" id="SSF53850">
    <property type="entry name" value="Periplasmic binding protein-like II"/>
    <property type="match status" value="1"/>
</dbReference>
<dbReference type="InterPro" id="IPR000847">
    <property type="entry name" value="LysR_HTH_N"/>
</dbReference>
<evidence type="ECO:0000313" key="7">
    <source>
        <dbReference type="Proteomes" id="UP000294200"/>
    </source>
</evidence>
<dbReference type="GO" id="GO:0043565">
    <property type="term" value="F:sequence-specific DNA binding"/>
    <property type="evidence" value="ECO:0007669"/>
    <property type="project" value="TreeGrafter"/>
</dbReference>
<feature type="domain" description="HTH lysR-type" evidence="5">
    <location>
        <begin position="7"/>
        <end position="64"/>
    </location>
</feature>
<keyword evidence="7" id="KW-1185">Reference proteome</keyword>
<dbReference type="CDD" id="cd08432">
    <property type="entry name" value="PBP2_GcdR_TrpI_HvrB_AmpR_like"/>
    <property type="match status" value="1"/>
</dbReference>
<dbReference type="PROSITE" id="PS50931">
    <property type="entry name" value="HTH_LYSR"/>
    <property type="match status" value="1"/>
</dbReference>
<comment type="caution">
    <text evidence="6">The sequence shown here is derived from an EMBL/GenBank/DDBJ whole genome shotgun (WGS) entry which is preliminary data.</text>
</comment>
<organism evidence="6 7">
    <name type="scientific">Paraburkholderia steynii</name>
    <dbReference type="NCBI Taxonomy" id="1245441"/>
    <lineage>
        <taxon>Bacteria</taxon>
        <taxon>Pseudomonadati</taxon>
        <taxon>Pseudomonadota</taxon>
        <taxon>Betaproteobacteria</taxon>
        <taxon>Burkholderiales</taxon>
        <taxon>Burkholderiaceae</taxon>
        <taxon>Paraburkholderia</taxon>
    </lineage>
</organism>
<dbReference type="InterPro" id="IPR005119">
    <property type="entry name" value="LysR_subst-bd"/>
</dbReference>
<dbReference type="GO" id="GO:0006351">
    <property type="term" value="P:DNA-templated transcription"/>
    <property type="evidence" value="ECO:0007669"/>
    <property type="project" value="TreeGrafter"/>
</dbReference>
<keyword evidence="2" id="KW-0805">Transcription regulation</keyword>
<gene>
    <name evidence="6" type="ORF">BZM27_08300</name>
</gene>
<evidence type="ECO:0000256" key="1">
    <source>
        <dbReference type="ARBA" id="ARBA00009437"/>
    </source>
</evidence>
<proteinExistence type="inferred from homology"/>
<dbReference type="InterPro" id="IPR036388">
    <property type="entry name" value="WH-like_DNA-bd_sf"/>
</dbReference>
<evidence type="ECO:0000256" key="4">
    <source>
        <dbReference type="ARBA" id="ARBA00023163"/>
    </source>
</evidence>
<sequence>MSTQALPSINHLRSFQVIGHHLNLVHAARELHLSPSALSYQLGVLEERLGTRLFTRTGRGLAFTEAGRLLHGEVDQCLQRLWSAWQRVAANERSAPLVVNSLPTFAMHWLLPRLTAVQEQFANVEIRVSIAQVDLEREALDCAIAYGDGHWPGVHCDFLREESLIVVCSPETLSANGPLSSVADLARFTLLSAKTRPDDWALWADAAQDTLPPGGRHLLLASRNMVIQAACESLGVAVVDPAMVRTELSSGRLVQALPQTAKGQGSYYLVYPAGEESLARVAAFRTWLLAEMARDTAVSGLSV</sequence>
<evidence type="ECO:0000256" key="2">
    <source>
        <dbReference type="ARBA" id="ARBA00023015"/>
    </source>
</evidence>
<reference evidence="6 7" key="1">
    <citation type="submission" date="2017-02" db="EMBL/GenBank/DDBJ databases">
        <title>Paraburkholderia sophoroidis sp. nov. and Paraburkholderia steynii sp. nov. rhizobial symbionts of the fynbos legume Hypocalyptus sophoroides.</title>
        <authorList>
            <person name="Steenkamp E.T."/>
            <person name="Beukes C.W."/>
            <person name="Van Zyl E."/>
            <person name="Avontuur J."/>
            <person name="Chan W.Y."/>
            <person name="Hassen A."/>
            <person name="Palmer M."/>
            <person name="Mthombeni L."/>
            <person name="Phalane F."/>
            <person name="Sereme K."/>
            <person name="Venter S.N."/>
        </authorList>
    </citation>
    <scope>NUCLEOTIDE SEQUENCE [LARGE SCALE GENOMIC DNA]</scope>
    <source>
        <strain evidence="6 7">HC1.1ba</strain>
    </source>
</reference>
<dbReference type="Pfam" id="PF03466">
    <property type="entry name" value="LysR_substrate"/>
    <property type="match status" value="1"/>
</dbReference>
<keyword evidence="4" id="KW-0804">Transcription</keyword>
<dbReference type="AlphaFoldDB" id="A0A4R0XJG6"/>
<dbReference type="PANTHER" id="PTHR30537:SF74">
    <property type="entry name" value="HTH-TYPE TRANSCRIPTIONAL REGULATOR TRPI"/>
    <property type="match status" value="1"/>
</dbReference>
<evidence type="ECO:0000256" key="3">
    <source>
        <dbReference type="ARBA" id="ARBA00023125"/>
    </source>
</evidence>
<dbReference type="EMBL" id="MWML01000020">
    <property type="protein sequence ID" value="TCG09015.1"/>
    <property type="molecule type" value="Genomic_DNA"/>
</dbReference>
<dbReference type="Proteomes" id="UP000294200">
    <property type="component" value="Unassembled WGS sequence"/>
</dbReference>
<dbReference type="Pfam" id="PF00126">
    <property type="entry name" value="HTH_1"/>
    <property type="match status" value="1"/>
</dbReference>
<dbReference type="InterPro" id="IPR036390">
    <property type="entry name" value="WH_DNA-bd_sf"/>
</dbReference>
<dbReference type="Gene3D" id="3.40.190.10">
    <property type="entry name" value="Periplasmic binding protein-like II"/>
    <property type="match status" value="2"/>
</dbReference>
<comment type="similarity">
    <text evidence="1">Belongs to the LysR transcriptional regulatory family.</text>
</comment>
<evidence type="ECO:0000313" key="6">
    <source>
        <dbReference type="EMBL" id="TCG09015.1"/>
    </source>
</evidence>